<dbReference type="InterPro" id="IPR048958">
    <property type="entry name" value="Polysacc_lyase_14"/>
</dbReference>
<sequence>MTHLFTPRILTGFTTYPSSDDPILTLVTLADKELGVHRVTSSTTHKLVIPPVAVPGGDATTQAWEAVFPEGSINPGNKTSPHGGFGFYLRGPIHFADALKELERHAEVVFGYSVLFEEGFEFVKGGKLPGIYGVGELYAYLPQTDRNTERLLLVPPQSIQHPDYGFSVGRGAFSFTPGQWTRVTQRVKMNSFGKQDGEIEVYINGQSVLCASGLELRTNEGPDGRVQGLHMQTFFGGHTPDWASPKDQRAWFANISGAILKPAYGHDEL</sequence>
<evidence type="ECO:0000313" key="3">
    <source>
        <dbReference type="Proteomes" id="UP000230002"/>
    </source>
</evidence>
<dbReference type="PANTHER" id="PTHR40124:SF1">
    <property type="entry name" value="DISAGGREGATASE RELATED REPEAT PROTEIN"/>
    <property type="match status" value="1"/>
</dbReference>
<organism evidence="2 3">
    <name type="scientific">Ganoderma sinense ZZ0214-1</name>
    <dbReference type="NCBI Taxonomy" id="1077348"/>
    <lineage>
        <taxon>Eukaryota</taxon>
        <taxon>Fungi</taxon>
        <taxon>Dikarya</taxon>
        <taxon>Basidiomycota</taxon>
        <taxon>Agaricomycotina</taxon>
        <taxon>Agaricomycetes</taxon>
        <taxon>Polyporales</taxon>
        <taxon>Polyporaceae</taxon>
        <taxon>Ganoderma</taxon>
    </lineage>
</organism>
<dbReference type="OrthoDB" id="3337916at2759"/>
<feature type="domain" description="Polysaccharide lyase 14" evidence="1">
    <location>
        <begin position="133"/>
        <end position="255"/>
    </location>
</feature>
<dbReference type="PANTHER" id="PTHR40124">
    <property type="match status" value="1"/>
</dbReference>
<proteinExistence type="predicted"/>
<comment type="caution">
    <text evidence="2">The sequence shown here is derived from an EMBL/GenBank/DDBJ whole genome shotgun (WGS) entry which is preliminary data.</text>
</comment>
<dbReference type="Pfam" id="PF21294">
    <property type="entry name" value="Polysacc_lyase_14"/>
    <property type="match status" value="1"/>
</dbReference>
<dbReference type="EMBL" id="AYKW01000009">
    <property type="protein sequence ID" value="PIL32927.1"/>
    <property type="molecule type" value="Genomic_DNA"/>
</dbReference>
<evidence type="ECO:0000313" key="2">
    <source>
        <dbReference type="EMBL" id="PIL32927.1"/>
    </source>
</evidence>
<dbReference type="Proteomes" id="UP000230002">
    <property type="component" value="Unassembled WGS sequence"/>
</dbReference>
<keyword evidence="3" id="KW-1185">Reference proteome</keyword>
<protein>
    <recommendedName>
        <fullName evidence="1">Polysaccharide lyase 14 domain-containing protein</fullName>
    </recommendedName>
</protein>
<dbReference type="STRING" id="1077348.A0A2G8SGU8"/>
<name>A0A2G8SGU8_9APHY</name>
<accession>A0A2G8SGU8</accession>
<dbReference type="AlphaFoldDB" id="A0A2G8SGU8"/>
<reference evidence="2 3" key="1">
    <citation type="journal article" date="2015" name="Sci. Rep.">
        <title>Chromosome-level genome map provides insights into diverse defense mechanisms in the medicinal fungus Ganoderma sinense.</title>
        <authorList>
            <person name="Zhu Y."/>
            <person name="Xu J."/>
            <person name="Sun C."/>
            <person name="Zhou S."/>
            <person name="Xu H."/>
            <person name="Nelson D.R."/>
            <person name="Qian J."/>
            <person name="Song J."/>
            <person name="Luo H."/>
            <person name="Xiang L."/>
            <person name="Li Y."/>
            <person name="Xu Z."/>
            <person name="Ji A."/>
            <person name="Wang L."/>
            <person name="Lu S."/>
            <person name="Hayward A."/>
            <person name="Sun W."/>
            <person name="Li X."/>
            <person name="Schwartz D.C."/>
            <person name="Wang Y."/>
            <person name="Chen S."/>
        </authorList>
    </citation>
    <scope>NUCLEOTIDE SEQUENCE [LARGE SCALE GENOMIC DNA]</scope>
    <source>
        <strain evidence="2 3">ZZ0214-1</strain>
    </source>
</reference>
<dbReference type="Gene3D" id="2.60.120.200">
    <property type="match status" value="2"/>
</dbReference>
<evidence type="ECO:0000259" key="1">
    <source>
        <dbReference type="Pfam" id="PF21294"/>
    </source>
</evidence>
<gene>
    <name evidence="2" type="ORF">GSI_05045</name>
</gene>